<dbReference type="FunFam" id="2.70.70.10:FF:000001">
    <property type="entry name" value="PTS system glucose-specific IIA component"/>
    <property type="match status" value="1"/>
</dbReference>
<gene>
    <name evidence="8" type="ORF">B8A44_03425</name>
</gene>
<keyword evidence="3" id="KW-0813">Transport</keyword>
<dbReference type="GO" id="GO:0016301">
    <property type="term" value="F:kinase activity"/>
    <property type="evidence" value="ECO:0007669"/>
    <property type="project" value="UniProtKB-KW"/>
</dbReference>
<evidence type="ECO:0000256" key="3">
    <source>
        <dbReference type="ARBA" id="ARBA00022448"/>
    </source>
</evidence>
<evidence type="ECO:0000256" key="1">
    <source>
        <dbReference type="ARBA" id="ARBA00004496"/>
    </source>
</evidence>
<dbReference type="EMBL" id="NAQV01000009">
    <property type="protein sequence ID" value="RAN64130.1"/>
    <property type="molecule type" value="Genomic_DNA"/>
</dbReference>
<keyword evidence="6" id="KW-0598">Phosphotransferase system</keyword>
<dbReference type="Pfam" id="PF00358">
    <property type="entry name" value="PTS_EIIA_1"/>
    <property type="match status" value="1"/>
</dbReference>
<dbReference type="InterPro" id="IPR011055">
    <property type="entry name" value="Dup_hybrid_motif"/>
</dbReference>
<evidence type="ECO:0000256" key="7">
    <source>
        <dbReference type="ARBA" id="ARBA00022777"/>
    </source>
</evidence>
<dbReference type="SUPFAM" id="SSF51261">
    <property type="entry name" value="Duplicated hybrid motif"/>
    <property type="match status" value="1"/>
</dbReference>
<dbReference type="GO" id="GO:0005737">
    <property type="term" value="C:cytoplasm"/>
    <property type="evidence" value="ECO:0007669"/>
    <property type="project" value="UniProtKB-SubCell"/>
</dbReference>
<sequence>MGLFDFFKGNKNKEQEQNKSQAIVSPVNGKVVAIENVNDPVFSQKMMGDGFGVEPADGDVYAPGTGKVVSVFPTQHAVGLELENGIEVLVHIGIDTVELEGGPFDTLVKEGDTVTPETKISTVDLAGLKEADKEDTVIVVFTNMDQVENYNLTSTGDSKRGDQIGTIEAK</sequence>
<dbReference type="GO" id="GO:0005886">
    <property type="term" value="C:plasma membrane"/>
    <property type="evidence" value="ECO:0007669"/>
    <property type="project" value="UniProtKB-SubCell"/>
</dbReference>
<comment type="subcellular location">
    <subcellularLocation>
        <location evidence="2">Cell membrane</location>
        <topology evidence="2">Multi-pass membrane protein</topology>
    </subcellularLocation>
    <subcellularLocation>
        <location evidence="1">Cytoplasm</location>
    </subcellularLocation>
</comment>
<dbReference type="PANTHER" id="PTHR45008:SF1">
    <property type="entry name" value="PTS SYSTEM GLUCOSE-SPECIFIC EIIA COMPONENT"/>
    <property type="match status" value="1"/>
</dbReference>
<keyword evidence="5" id="KW-0808">Transferase</keyword>
<name>A0A328K6F7_9LACT</name>
<dbReference type="NCBIfam" id="TIGR00830">
    <property type="entry name" value="PTBA"/>
    <property type="match status" value="1"/>
</dbReference>
<evidence type="ECO:0000313" key="9">
    <source>
        <dbReference type="Proteomes" id="UP000249099"/>
    </source>
</evidence>
<keyword evidence="4" id="KW-0762">Sugar transport</keyword>
<evidence type="ECO:0000313" key="8">
    <source>
        <dbReference type="EMBL" id="RAN64130.1"/>
    </source>
</evidence>
<dbReference type="AlphaFoldDB" id="A0A328K6F7"/>
<accession>A0A328K6F7</accession>
<dbReference type="PANTHER" id="PTHR45008">
    <property type="entry name" value="PTS SYSTEM GLUCOSE-SPECIFIC EIIA COMPONENT"/>
    <property type="match status" value="1"/>
</dbReference>
<protein>
    <submittedName>
        <fullName evidence="8">PTS N-acetylglucosamine transporter subunit IIABC</fullName>
    </submittedName>
</protein>
<dbReference type="GO" id="GO:0009401">
    <property type="term" value="P:phosphoenolpyruvate-dependent sugar phosphotransferase system"/>
    <property type="evidence" value="ECO:0007669"/>
    <property type="project" value="UniProtKB-KW"/>
</dbReference>
<dbReference type="GeneID" id="42693521"/>
<dbReference type="Gene3D" id="2.70.70.10">
    <property type="entry name" value="Glucose Permease (Domain IIA)"/>
    <property type="match status" value="1"/>
</dbReference>
<evidence type="ECO:0000256" key="5">
    <source>
        <dbReference type="ARBA" id="ARBA00022679"/>
    </source>
</evidence>
<dbReference type="Proteomes" id="UP000249099">
    <property type="component" value="Unassembled WGS sequence"/>
</dbReference>
<organism evidence="8 9">
    <name type="scientific">Dolosigranulum pigrum</name>
    <dbReference type="NCBI Taxonomy" id="29394"/>
    <lineage>
        <taxon>Bacteria</taxon>
        <taxon>Bacillati</taxon>
        <taxon>Bacillota</taxon>
        <taxon>Bacilli</taxon>
        <taxon>Lactobacillales</taxon>
        <taxon>Carnobacteriaceae</taxon>
        <taxon>Dolosigranulum</taxon>
    </lineage>
</organism>
<evidence type="ECO:0000256" key="2">
    <source>
        <dbReference type="ARBA" id="ARBA00004651"/>
    </source>
</evidence>
<proteinExistence type="predicted"/>
<dbReference type="PROSITE" id="PS51093">
    <property type="entry name" value="PTS_EIIA_TYPE_1"/>
    <property type="match status" value="1"/>
</dbReference>
<dbReference type="InterPro" id="IPR001127">
    <property type="entry name" value="PTS_EIIA_1_perm"/>
</dbReference>
<dbReference type="PROSITE" id="PS00371">
    <property type="entry name" value="PTS_EIIA_TYPE_1_HIS"/>
    <property type="match status" value="1"/>
</dbReference>
<comment type="caution">
    <text evidence="8">The sequence shown here is derived from an EMBL/GenBank/DDBJ whole genome shotgun (WGS) entry which is preliminary data.</text>
</comment>
<dbReference type="RefSeq" id="WP_004634546.1">
    <property type="nucleotide sequence ID" value="NZ_CAJHJL010000010.1"/>
</dbReference>
<keyword evidence="7" id="KW-0418">Kinase</keyword>
<dbReference type="InterPro" id="IPR050890">
    <property type="entry name" value="PTS_EIIA_component"/>
</dbReference>
<reference evidence="8 9" key="1">
    <citation type="submission" date="2017-03" db="EMBL/GenBank/DDBJ databases">
        <title>wgs assembly of Dolosigranulum pigrum KPL CDC strains.</title>
        <authorList>
            <person name="Brugger S.D."/>
            <person name="Pettigrew M."/>
            <person name="Kong Y."/>
            <person name="Lemon K.P."/>
        </authorList>
    </citation>
    <scope>NUCLEOTIDE SEQUENCE [LARGE SCALE GENOMIC DNA]</scope>
    <source>
        <strain evidence="8 9">KPL1931_CDC4294-98</strain>
    </source>
</reference>
<evidence type="ECO:0000256" key="4">
    <source>
        <dbReference type="ARBA" id="ARBA00022597"/>
    </source>
</evidence>
<evidence type="ECO:0000256" key="6">
    <source>
        <dbReference type="ARBA" id="ARBA00022683"/>
    </source>
</evidence>